<accession>A0ABW2BNI1</accession>
<evidence type="ECO:0000313" key="1">
    <source>
        <dbReference type="EMBL" id="MFC6791477.1"/>
    </source>
</evidence>
<reference evidence="2" key="1">
    <citation type="journal article" date="2019" name="Int. J. Syst. Evol. Microbiol.">
        <title>The Global Catalogue of Microorganisms (GCM) 10K type strain sequencing project: providing services to taxonomists for standard genome sequencing and annotation.</title>
        <authorList>
            <consortium name="The Broad Institute Genomics Platform"/>
            <consortium name="The Broad Institute Genome Sequencing Center for Infectious Disease"/>
            <person name="Wu L."/>
            <person name="Ma J."/>
        </authorList>
    </citation>
    <scope>NUCLEOTIDE SEQUENCE [LARGE SCALE GENOMIC DNA]</scope>
    <source>
        <strain evidence="2">CCUG 48316</strain>
    </source>
</reference>
<protein>
    <submittedName>
        <fullName evidence="1">Helix-turn-helix domain-containing protein</fullName>
    </submittedName>
</protein>
<dbReference type="InterPro" id="IPR009057">
    <property type="entry name" value="Homeodomain-like_sf"/>
</dbReference>
<sequence length="101" mass="11441">MTASDRSRSFKHTQRARIVLLSPHRLSVQGVARRAGVSRPAVWSWQRHYAEACPEDMLRAKMRRPGTPPYSTETVAKALALTYSELPVEITHWIGRTAAAW</sequence>
<gene>
    <name evidence="1" type="ORF">ACFQE0_18775</name>
</gene>
<dbReference type="Pfam" id="PF13384">
    <property type="entry name" value="HTH_23"/>
    <property type="match status" value="1"/>
</dbReference>
<dbReference type="EMBL" id="JBHSWN010000001">
    <property type="protein sequence ID" value="MFC6791477.1"/>
    <property type="molecule type" value="Genomic_DNA"/>
</dbReference>
<proteinExistence type="predicted"/>
<evidence type="ECO:0000313" key="2">
    <source>
        <dbReference type="Proteomes" id="UP001596292"/>
    </source>
</evidence>
<dbReference type="RefSeq" id="WP_378972402.1">
    <property type="nucleotide sequence ID" value="NZ_JBHSWN010000001.1"/>
</dbReference>
<keyword evidence="2" id="KW-1185">Reference proteome</keyword>
<dbReference type="SUPFAM" id="SSF46689">
    <property type="entry name" value="Homeodomain-like"/>
    <property type="match status" value="1"/>
</dbReference>
<comment type="caution">
    <text evidence="1">The sequence shown here is derived from an EMBL/GenBank/DDBJ whole genome shotgun (WGS) entry which is preliminary data.</text>
</comment>
<name>A0ABW2BNI1_9HYPH</name>
<organism evidence="1 2">
    <name type="scientific">Methylobacterium komagatae</name>
    <dbReference type="NCBI Taxonomy" id="374425"/>
    <lineage>
        <taxon>Bacteria</taxon>
        <taxon>Pseudomonadati</taxon>
        <taxon>Pseudomonadota</taxon>
        <taxon>Alphaproteobacteria</taxon>
        <taxon>Hyphomicrobiales</taxon>
        <taxon>Methylobacteriaceae</taxon>
        <taxon>Methylobacterium</taxon>
    </lineage>
</organism>
<dbReference type="Proteomes" id="UP001596292">
    <property type="component" value="Unassembled WGS sequence"/>
</dbReference>